<sequence>MHLQASVSIVAFVLPLAGLATSITPGQPVLRAIQPYRPAKRSATIKGLLQIRQTNDGCDIGFHSCGPTFCCRNDQNCDLGGCCPIGQTCIGTSDECTDPSLVLCPDKSVCCSPSDTCVTDSFGTTSCQTGGGGGGGTGNTSPTQQPTPTTRPVTTNVITPLQNTTIPGLGGLPSASSGSSGASPTAAAGQTMTTYAASDSSITYHGSWSTVSSSCTSNGRQTSTMKDSFTLMVPSASSIYLHLDRSAFVSYDVYINNNNNIATTPFNDDPETCTYNAITLPSTTSNVNLTVLVWGVLRNGRRQVDSWTYKINEILVAHPTGSGNGGSSTGSTGSSGSRGTGAGFKNVDLSVTLWLGLGAMLLANAVGLAL</sequence>
<feature type="compositionally biased region" description="Low complexity" evidence="1">
    <location>
        <begin position="139"/>
        <end position="160"/>
    </location>
</feature>
<proteinExistence type="predicted"/>
<protein>
    <submittedName>
        <fullName evidence="3">Uncharacterized protein</fullName>
    </submittedName>
</protein>
<dbReference type="EMBL" id="JANIEX010000148">
    <property type="protein sequence ID" value="KAJ3572290.1"/>
    <property type="molecule type" value="Genomic_DNA"/>
</dbReference>
<feature type="chain" id="PRO_5042183695" evidence="2">
    <location>
        <begin position="21"/>
        <end position="370"/>
    </location>
</feature>
<feature type="region of interest" description="Disordered" evidence="1">
    <location>
        <begin position="130"/>
        <end position="186"/>
    </location>
</feature>
<dbReference type="AlphaFoldDB" id="A0AAD5YU65"/>
<keyword evidence="2" id="KW-0732">Signal</keyword>
<evidence type="ECO:0000256" key="1">
    <source>
        <dbReference type="SAM" id="MobiDB-lite"/>
    </source>
</evidence>
<evidence type="ECO:0000313" key="4">
    <source>
        <dbReference type="Proteomes" id="UP001213000"/>
    </source>
</evidence>
<feature type="signal peptide" evidence="2">
    <location>
        <begin position="1"/>
        <end position="20"/>
    </location>
</feature>
<dbReference type="Proteomes" id="UP001213000">
    <property type="component" value="Unassembled WGS sequence"/>
</dbReference>
<organism evidence="3 4">
    <name type="scientific">Leucocoprinus birnbaumii</name>
    <dbReference type="NCBI Taxonomy" id="56174"/>
    <lineage>
        <taxon>Eukaryota</taxon>
        <taxon>Fungi</taxon>
        <taxon>Dikarya</taxon>
        <taxon>Basidiomycota</taxon>
        <taxon>Agaricomycotina</taxon>
        <taxon>Agaricomycetes</taxon>
        <taxon>Agaricomycetidae</taxon>
        <taxon>Agaricales</taxon>
        <taxon>Agaricineae</taxon>
        <taxon>Agaricaceae</taxon>
        <taxon>Leucocoprinus</taxon>
    </lineage>
</organism>
<name>A0AAD5YU65_9AGAR</name>
<keyword evidence="4" id="KW-1185">Reference proteome</keyword>
<evidence type="ECO:0000313" key="3">
    <source>
        <dbReference type="EMBL" id="KAJ3572290.1"/>
    </source>
</evidence>
<gene>
    <name evidence="3" type="ORF">NP233_g3177</name>
</gene>
<reference evidence="3" key="1">
    <citation type="submission" date="2022-07" db="EMBL/GenBank/DDBJ databases">
        <title>Genome Sequence of Leucocoprinus birnbaumii.</title>
        <authorList>
            <person name="Buettner E."/>
        </authorList>
    </citation>
    <scope>NUCLEOTIDE SEQUENCE</scope>
    <source>
        <strain evidence="3">VT141</strain>
    </source>
</reference>
<comment type="caution">
    <text evidence="3">The sequence shown here is derived from an EMBL/GenBank/DDBJ whole genome shotgun (WGS) entry which is preliminary data.</text>
</comment>
<evidence type="ECO:0000256" key="2">
    <source>
        <dbReference type="SAM" id="SignalP"/>
    </source>
</evidence>
<feature type="compositionally biased region" description="Low complexity" evidence="1">
    <location>
        <begin position="172"/>
        <end position="186"/>
    </location>
</feature>
<accession>A0AAD5YU65</accession>